<comment type="caution">
    <text evidence="1">The sequence shown here is derived from an EMBL/GenBank/DDBJ whole genome shotgun (WGS) entry which is preliminary data.</text>
</comment>
<sequence length="255" mass="28239">MLIVYKIAHGVCVGQGASLLHSLAVVPVILPHVHALLPQQVFLPLPRVGGHVHHGPIAQRGGHDADGKSQISRGAHLHRVVCEKVPLPGKVRVISVRAKQPGLQSQLLRVLEHLVNPAPCLDGACHRQLAVQLQKQPSGRDPLPPAQLLPQSGQFPQGRLNPPAVRLRLRKQAAQQRREAVQPVRRVVHLARLHRQTARHGGKGPLFWVNPTGFRRCQHIPQCRVLSPRGVHTAPSPRRQRRVRSIAFFIRRPPV</sequence>
<proteinExistence type="predicted"/>
<gene>
    <name evidence="1" type="ORF">SDC9_169729</name>
</gene>
<reference evidence="1" key="1">
    <citation type="submission" date="2019-08" db="EMBL/GenBank/DDBJ databases">
        <authorList>
            <person name="Kucharzyk K."/>
            <person name="Murdoch R.W."/>
            <person name="Higgins S."/>
            <person name="Loffler F."/>
        </authorList>
    </citation>
    <scope>NUCLEOTIDE SEQUENCE</scope>
</reference>
<name>A0A645G889_9ZZZZ</name>
<accession>A0A645G889</accession>
<protein>
    <submittedName>
        <fullName evidence="1">Uncharacterized protein</fullName>
    </submittedName>
</protein>
<evidence type="ECO:0000313" key="1">
    <source>
        <dbReference type="EMBL" id="MPN22346.1"/>
    </source>
</evidence>
<organism evidence="1">
    <name type="scientific">bioreactor metagenome</name>
    <dbReference type="NCBI Taxonomy" id="1076179"/>
    <lineage>
        <taxon>unclassified sequences</taxon>
        <taxon>metagenomes</taxon>
        <taxon>ecological metagenomes</taxon>
    </lineage>
</organism>
<dbReference type="EMBL" id="VSSQ01070559">
    <property type="protein sequence ID" value="MPN22346.1"/>
    <property type="molecule type" value="Genomic_DNA"/>
</dbReference>
<dbReference type="AlphaFoldDB" id="A0A645G889"/>